<dbReference type="AlphaFoldDB" id="A0A0F9E8H9"/>
<organism evidence="1">
    <name type="scientific">marine sediment metagenome</name>
    <dbReference type="NCBI Taxonomy" id="412755"/>
    <lineage>
        <taxon>unclassified sequences</taxon>
        <taxon>metagenomes</taxon>
        <taxon>ecological metagenomes</taxon>
    </lineage>
</organism>
<sequence>MTVCWYENFLIPVIFRFIKINKEFEMSKFPSNSSFLLGSGFCVEFGIPLINTITNDLRSFFGRDRFQPVVNKWKEKGNLDFSDDTLDLFFSIIENQELNYEQIIGKLEELYEQHRAPKNEEFRGLLYRTNEYLSFIFIKYHANFTKFRETILLYKGMKIIASKCKPTWIFTLNHDLLIEMIASEYKIPLSEGFGHEIKPIIFQDIVSGGRYQINSNIFPIQNLNLDKMTFFPKNEYGINLVKIHGSLGLFTFDDRKYIIKLIPDGLSLNDWIKSLIKSNLMIHPRNLPKSINEISFYNESGVLQFLRRTLLSGEHKFHKKFSQEAPHEFLRLFPEKLKDFSNLIIIGYGFKDVHINEILIKWLADNLDHQLFVVDPYLKEIPQNLINFSNRFNLIKKTATEFLNNPEFSAY</sequence>
<comment type="caution">
    <text evidence="1">The sequence shown here is derived from an EMBL/GenBank/DDBJ whole genome shotgun (WGS) entry which is preliminary data.</text>
</comment>
<accession>A0A0F9E8H9</accession>
<evidence type="ECO:0000313" key="1">
    <source>
        <dbReference type="EMBL" id="KKL70328.1"/>
    </source>
</evidence>
<reference evidence="1" key="1">
    <citation type="journal article" date="2015" name="Nature">
        <title>Complex archaea that bridge the gap between prokaryotes and eukaryotes.</title>
        <authorList>
            <person name="Spang A."/>
            <person name="Saw J.H."/>
            <person name="Jorgensen S.L."/>
            <person name="Zaremba-Niedzwiedzka K."/>
            <person name="Martijn J."/>
            <person name="Lind A.E."/>
            <person name="van Eijk R."/>
            <person name="Schleper C."/>
            <person name="Guy L."/>
            <person name="Ettema T.J."/>
        </authorList>
    </citation>
    <scope>NUCLEOTIDE SEQUENCE</scope>
</reference>
<dbReference type="EMBL" id="LAZR01025930">
    <property type="protein sequence ID" value="KKL70328.1"/>
    <property type="molecule type" value="Genomic_DNA"/>
</dbReference>
<gene>
    <name evidence="1" type="ORF">LCGC14_2106020</name>
</gene>
<name>A0A0F9E8H9_9ZZZZ</name>
<proteinExistence type="predicted"/>
<protein>
    <submittedName>
        <fullName evidence="1">Uncharacterized protein</fullName>
    </submittedName>
</protein>